<proteinExistence type="inferred from homology"/>
<feature type="domain" description="LOB" evidence="3">
    <location>
        <begin position="47"/>
        <end position="148"/>
    </location>
</feature>
<evidence type="ECO:0000313" key="5">
    <source>
        <dbReference type="RefSeq" id="XP_011081575.1"/>
    </source>
</evidence>
<accession>A0A6I9TKU8</accession>
<name>A0A6I9TKU8_SESIN</name>
<dbReference type="GeneID" id="105164586"/>
<evidence type="ECO:0000256" key="2">
    <source>
        <dbReference type="SAM" id="MobiDB-lite"/>
    </source>
</evidence>
<feature type="compositionally biased region" description="Low complexity" evidence="2">
    <location>
        <begin position="25"/>
        <end position="34"/>
    </location>
</feature>
<feature type="region of interest" description="Disordered" evidence="2">
    <location>
        <begin position="1"/>
        <end position="34"/>
    </location>
</feature>
<dbReference type="AlphaFoldDB" id="A0A6I9TKU8"/>
<feature type="compositionally biased region" description="Polar residues" evidence="2">
    <location>
        <begin position="1"/>
        <end position="24"/>
    </location>
</feature>
<reference evidence="5" key="2">
    <citation type="submission" date="2025-08" db="UniProtKB">
        <authorList>
            <consortium name="RefSeq"/>
        </authorList>
    </citation>
    <scope>IDENTIFICATION</scope>
</reference>
<dbReference type="Proteomes" id="UP000504604">
    <property type="component" value="Linkage group LG1"/>
</dbReference>
<dbReference type="PANTHER" id="PTHR31301">
    <property type="entry name" value="LOB DOMAIN-CONTAINING PROTEIN 4-RELATED"/>
    <property type="match status" value="1"/>
</dbReference>
<dbReference type="PROSITE" id="PS50891">
    <property type="entry name" value="LOB"/>
    <property type="match status" value="1"/>
</dbReference>
<keyword evidence="4" id="KW-1185">Reference proteome</keyword>
<comment type="similarity">
    <text evidence="1">Belongs to the LOB domain-containing protein family.</text>
</comment>
<sequence>MQSNNIIIPNNLNKRTNTCTPSRKNNNNNITSINTIPHHRSHVSTTQACAACKYQLRKCASDCILAPYFPHDRQRQFLNAHRLFGVSNIVKIIRHLDPPARDHAMRTIIFQSEARAADPVGGCYRIIRELEQQISLVKAELEIVLHQLTLCRAAAARQVESTPLSSISGELAWSCNEEAKWGGDCGENDDDEVVVINDVNLWNCMHENTNGYAESISSSFAAQDHHRRSLSFDECNHDMKAILDHLSGDDHDGTHEEFKFDSHGNILPSKNAILTEENPTFKEEDEPLSYIQDHHDLKAAATFFTLTNCDF</sequence>
<dbReference type="PANTHER" id="PTHR31301:SF67">
    <property type="entry name" value="LOB DOMAIN-CONTAINING PROTEIN 22"/>
    <property type="match status" value="1"/>
</dbReference>
<dbReference type="RefSeq" id="XP_011081575.1">
    <property type="nucleotide sequence ID" value="XM_011083273.2"/>
</dbReference>
<dbReference type="InParanoid" id="A0A6I9TKU8"/>
<dbReference type="Pfam" id="PF03195">
    <property type="entry name" value="LOB"/>
    <property type="match status" value="1"/>
</dbReference>
<dbReference type="InterPro" id="IPR004883">
    <property type="entry name" value="LOB"/>
</dbReference>
<dbReference type="KEGG" id="sind:105164586"/>
<evidence type="ECO:0000259" key="3">
    <source>
        <dbReference type="PROSITE" id="PS50891"/>
    </source>
</evidence>
<organism evidence="4 5">
    <name type="scientific">Sesamum indicum</name>
    <name type="common">Oriental sesame</name>
    <name type="synonym">Sesamum orientale</name>
    <dbReference type="NCBI Taxonomy" id="4182"/>
    <lineage>
        <taxon>Eukaryota</taxon>
        <taxon>Viridiplantae</taxon>
        <taxon>Streptophyta</taxon>
        <taxon>Embryophyta</taxon>
        <taxon>Tracheophyta</taxon>
        <taxon>Spermatophyta</taxon>
        <taxon>Magnoliopsida</taxon>
        <taxon>eudicotyledons</taxon>
        <taxon>Gunneridae</taxon>
        <taxon>Pentapetalae</taxon>
        <taxon>asterids</taxon>
        <taxon>lamiids</taxon>
        <taxon>Lamiales</taxon>
        <taxon>Pedaliaceae</taxon>
        <taxon>Sesamum</taxon>
    </lineage>
</organism>
<evidence type="ECO:0000313" key="4">
    <source>
        <dbReference type="Proteomes" id="UP000504604"/>
    </source>
</evidence>
<gene>
    <name evidence="5" type="primary">LOC105164586</name>
</gene>
<protein>
    <submittedName>
        <fullName evidence="5">LOB domain-containing protein 22-like</fullName>
    </submittedName>
</protein>
<evidence type="ECO:0000256" key="1">
    <source>
        <dbReference type="ARBA" id="ARBA00005474"/>
    </source>
</evidence>
<reference evidence="4" key="1">
    <citation type="submission" date="2024-10" db="UniProtKB">
        <authorList>
            <consortium name="RefSeq"/>
        </authorList>
    </citation>
    <scope>NUCLEOTIDE SEQUENCE [LARGE SCALE GENOMIC DNA]</scope>
    <source>
        <strain evidence="4">cv. Zhongzhi No. 13</strain>
    </source>
</reference>
<dbReference type="OrthoDB" id="1893065at2759"/>